<keyword evidence="3" id="KW-1185">Reference proteome</keyword>
<dbReference type="InterPro" id="IPR011992">
    <property type="entry name" value="EF-hand-dom_pair"/>
</dbReference>
<feature type="coiled-coil region" evidence="1">
    <location>
        <begin position="261"/>
        <end position="288"/>
    </location>
</feature>
<evidence type="ECO:0000313" key="2">
    <source>
        <dbReference type="EMBL" id="CAG9322439.1"/>
    </source>
</evidence>
<evidence type="ECO:0000313" key="3">
    <source>
        <dbReference type="Proteomes" id="UP001162131"/>
    </source>
</evidence>
<proteinExistence type="predicted"/>
<dbReference type="Proteomes" id="UP001162131">
    <property type="component" value="Unassembled WGS sequence"/>
</dbReference>
<name>A0AAU9JEE6_9CILI</name>
<dbReference type="AlphaFoldDB" id="A0AAU9JEE6"/>
<dbReference type="EMBL" id="CAJZBQ010000032">
    <property type="protein sequence ID" value="CAG9322439.1"/>
    <property type="molecule type" value="Genomic_DNA"/>
</dbReference>
<dbReference type="Gene3D" id="1.10.238.10">
    <property type="entry name" value="EF-hand"/>
    <property type="match status" value="1"/>
</dbReference>
<keyword evidence="1" id="KW-0175">Coiled coil</keyword>
<reference evidence="2" key="1">
    <citation type="submission" date="2021-09" db="EMBL/GenBank/DDBJ databases">
        <authorList>
            <consortium name="AG Swart"/>
            <person name="Singh M."/>
            <person name="Singh A."/>
            <person name="Seah K."/>
            <person name="Emmerich C."/>
        </authorList>
    </citation>
    <scope>NUCLEOTIDE SEQUENCE</scope>
    <source>
        <strain evidence="2">ATCC30299</strain>
    </source>
</reference>
<comment type="caution">
    <text evidence="2">The sequence shown here is derived from an EMBL/GenBank/DDBJ whole genome shotgun (WGS) entry which is preliminary data.</text>
</comment>
<gene>
    <name evidence="2" type="ORF">BSTOLATCC_MIC31572</name>
</gene>
<organism evidence="2 3">
    <name type="scientific">Blepharisma stoltei</name>
    <dbReference type="NCBI Taxonomy" id="1481888"/>
    <lineage>
        <taxon>Eukaryota</taxon>
        <taxon>Sar</taxon>
        <taxon>Alveolata</taxon>
        <taxon>Ciliophora</taxon>
        <taxon>Postciliodesmatophora</taxon>
        <taxon>Heterotrichea</taxon>
        <taxon>Heterotrichida</taxon>
        <taxon>Blepharismidae</taxon>
        <taxon>Blepharisma</taxon>
    </lineage>
</organism>
<protein>
    <recommendedName>
        <fullName evidence="4">EF-hand domain-containing protein</fullName>
    </recommendedName>
</protein>
<evidence type="ECO:0008006" key="4">
    <source>
        <dbReference type="Google" id="ProtNLM"/>
    </source>
</evidence>
<dbReference type="SUPFAM" id="SSF47473">
    <property type="entry name" value="EF-hand"/>
    <property type="match status" value="1"/>
</dbReference>
<accession>A0AAU9JEE6</accession>
<sequence length="289" mass="34192">MGCIRDKAKWELEESFVIDAQDKLGFSRFSSDQLVKTFHRYSPEFHLQQHQLEQAFAELGISLSEEKAQFYNKFKEIPVESQYYRLLQRKRTLQEDREVQYSTKKLVSMGIILSKSKPKEKLQSLFFDYDIDISSKLSEEEIETMISNVVEISFNYLPSLAAIYHPDFQIEIERYSRHLARHSSSFIGYLKYFIYGNRRSSISQAEFTNPSPQQEELIMFTDPSAMRKFVMKEFEVGEPPGEIKLKGEPKKLNSEKVVTWNKRKLRKKEKVKKRKQELQEILSEEENKP</sequence>
<evidence type="ECO:0000256" key="1">
    <source>
        <dbReference type="SAM" id="Coils"/>
    </source>
</evidence>